<dbReference type="Proteomes" id="UP000198943">
    <property type="component" value="Unassembled WGS sequence"/>
</dbReference>
<dbReference type="AlphaFoldDB" id="A0A1G6KDA9"/>
<gene>
    <name evidence="1" type="ORF">SAMN04487864_104194</name>
</gene>
<evidence type="ECO:0000313" key="1">
    <source>
        <dbReference type="EMBL" id="SDC28858.1"/>
    </source>
</evidence>
<reference evidence="2" key="1">
    <citation type="submission" date="2016-10" db="EMBL/GenBank/DDBJ databases">
        <authorList>
            <person name="Varghese N."/>
            <person name="Submissions S."/>
        </authorList>
    </citation>
    <scope>NUCLEOTIDE SEQUENCE [LARGE SCALE GENOMIC DNA]</scope>
    <source>
        <strain evidence="2">DSM 11005</strain>
    </source>
</reference>
<accession>A0A1G6KDA9</accession>
<keyword evidence="2" id="KW-1185">Reference proteome</keyword>
<dbReference type="EMBL" id="FMYW01000004">
    <property type="protein sequence ID" value="SDC28858.1"/>
    <property type="molecule type" value="Genomic_DNA"/>
</dbReference>
<evidence type="ECO:0008006" key="3">
    <source>
        <dbReference type="Google" id="ProtNLM"/>
    </source>
</evidence>
<dbReference type="RefSeq" id="WP_093729874.1">
    <property type="nucleotide sequence ID" value="NZ_FMYW01000004.1"/>
</dbReference>
<organism evidence="1 2">
    <name type="scientific">Succiniclasticum ruminis</name>
    <dbReference type="NCBI Taxonomy" id="40841"/>
    <lineage>
        <taxon>Bacteria</taxon>
        <taxon>Bacillati</taxon>
        <taxon>Bacillota</taxon>
        <taxon>Negativicutes</taxon>
        <taxon>Acidaminococcales</taxon>
        <taxon>Acidaminococcaceae</taxon>
        <taxon>Succiniclasticum</taxon>
    </lineage>
</organism>
<proteinExistence type="predicted"/>
<evidence type="ECO:0000313" key="2">
    <source>
        <dbReference type="Proteomes" id="UP000198943"/>
    </source>
</evidence>
<dbReference type="OrthoDB" id="9829945at2"/>
<name>A0A1G6KDA9_9FIRM</name>
<dbReference type="PROSITE" id="PS51257">
    <property type="entry name" value="PROKAR_LIPOPROTEIN"/>
    <property type="match status" value="1"/>
</dbReference>
<sequence>MKKIVNWLAVCLLLVMGVTGCGFFKTIVEDPFIGNWIGLVKVPGMGKALLRVNIEPADNERYRVHATAENYQLKKEKGQPVPKEKVFVWQRGAEMSFTGQLENDTLQLNRMMQLSLILSKATGRLHFPDGTEISRDTGKEYPVMKEELRKLVQEKYPDASFEEQKKE</sequence>
<protein>
    <recommendedName>
        <fullName evidence="3">Lipoprotein</fullName>
    </recommendedName>
</protein>